<protein>
    <submittedName>
        <fullName evidence="5">ATP-dependent DNA helicase CHL1-like</fullName>
    </submittedName>
</protein>
<dbReference type="RefSeq" id="XP_037890970.1">
    <property type="nucleotide sequence ID" value="XM_038035042.1"/>
</dbReference>
<keyword evidence="2" id="KW-0833">Ubl conjugation pathway</keyword>
<dbReference type="KEGG" id="gfs:119638305"/>
<dbReference type="GO" id="GO:0000151">
    <property type="term" value="C:ubiquitin ligase complex"/>
    <property type="evidence" value="ECO:0007669"/>
    <property type="project" value="InterPro"/>
</dbReference>
<gene>
    <name evidence="5" type="primary">LOC119638305</name>
</gene>
<proteinExistence type="predicted"/>
<keyword evidence="4" id="KW-1185">Reference proteome</keyword>
<keyword evidence="1" id="KW-0808">Transferase</keyword>
<name>A0A9C5YXB5_9MUSC</name>
<evidence type="ECO:0000259" key="3">
    <source>
        <dbReference type="Pfam" id="PF10408"/>
    </source>
</evidence>
<organism evidence="4 5">
    <name type="scientific">Glossina fuscipes</name>
    <dbReference type="NCBI Taxonomy" id="7396"/>
    <lineage>
        <taxon>Eukaryota</taxon>
        <taxon>Metazoa</taxon>
        <taxon>Ecdysozoa</taxon>
        <taxon>Arthropoda</taxon>
        <taxon>Hexapoda</taxon>
        <taxon>Insecta</taxon>
        <taxon>Pterygota</taxon>
        <taxon>Neoptera</taxon>
        <taxon>Endopterygota</taxon>
        <taxon>Diptera</taxon>
        <taxon>Brachycera</taxon>
        <taxon>Muscomorpha</taxon>
        <taxon>Hippoboscoidea</taxon>
        <taxon>Glossinidae</taxon>
        <taxon>Glossina</taxon>
    </lineage>
</organism>
<dbReference type="GO" id="GO:0016567">
    <property type="term" value="P:protein ubiquitination"/>
    <property type="evidence" value="ECO:0007669"/>
    <property type="project" value="InterPro"/>
</dbReference>
<evidence type="ECO:0000256" key="1">
    <source>
        <dbReference type="ARBA" id="ARBA00022679"/>
    </source>
</evidence>
<evidence type="ECO:0000256" key="2">
    <source>
        <dbReference type="ARBA" id="ARBA00022786"/>
    </source>
</evidence>
<evidence type="ECO:0000313" key="5">
    <source>
        <dbReference type="RefSeq" id="XP_037890970.1"/>
    </source>
</evidence>
<dbReference type="Pfam" id="PF10408">
    <property type="entry name" value="Ufd2P_core"/>
    <property type="match status" value="1"/>
</dbReference>
<feature type="domain" description="Ubiquitin conjugation factor E4 core" evidence="3">
    <location>
        <begin position="94"/>
        <end position="164"/>
    </location>
</feature>
<dbReference type="GeneID" id="119638305"/>
<dbReference type="Proteomes" id="UP000092443">
    <property type="component" value="Unplaced"/>
</dbReference>
<reference evidence="5" key="1">
    <citation type="submission" date="2025-08" db="UniProtKB">
        <authorList>
            <consortium name="RefSeq"/>
        </authorList>
    </citation>
    <scope>IDENTIFICATION</scope>
    <source>
        <tissue evidence="5">Whole body pupa</tissue>
    </source>
</reference>
<dbReference type="InterPro" id="IPR019474">
    <property type="entry name" value="Ub_conjug_fac_E4_core"/>
</dbReference>
<accession>A0A9C5YXB5</accession>
<evidence type="ECO:0000313" key="4">
    <source>
        <dbReference type="Proteomes" id="UP000092443"/>
    </source>
</evidence>
<sequence length="168" mass="19405">MQERLRYLDSTLGSASGNEYYENLCMKALYPLLGRMQTEIRQANLVTLKKKVFLLLNFFVKQKRTSQMDETLIDFTTPNSNANGAVYIDSLTAQLFSISVLPKNQNGPYEFSGDFALDSRHTDPSLWECMANHQNSLFTLIKQLLMQDANNKQKMLEWFAKFAKTKRK</sequence>
<dbReference type="AlphaFoldDB" id="A0A9C5YXB5"/>
<dbReference type="GO" id="GO:0006511">
    <property type="term" value="P:ubiquitin-dependent protein catabolic process"/>
    <property type="evidence" value="ECO:0007669"/>
    <property type="project" value="InterPro"/>
</dbReference>
<dbReference type="GO" id="GO:0034450">
    <property type="term" value="F:ubiquitin-ubiquitin ligase activity"/>
    <property type="evidence" value="ECO:0007669"/>
    <property type="project" value="InterPro"/>
</dbReference>